<dbReference type="Proteomes" id="UP000249524">
    <property type="component" value="Unassembled WGS sequence"/>
</dbReference>
<evidence type="ECO:0000259" key="2">
    <source>
        <dbReference type="Pfam" id="PF00561"/>
    </source>
</evidence>
<dbReference type="InterPro" id="IPR029058">
    <property type="entry name" value="AB_hydrolase_fold"/>
</dbReference>
<dbReference type="EMBL" id="QFYS01000003">
    <property type="protein sequence ID" value="RAK66491.1"/>
    <property type="molecule type" value="Genomic_DNA"/>
</dbReference>
<accession>A0A328BJA2</accession>
<dbReference type="Pfam" id="PF00561">
    <property type="entry name" value="Abhydrolase_1"/>
    <property type="match status" value="1"/>
</dbReference>
<keyword evidence="4" id="KW-1185">Reference proteome</keyword>
<reference evidence="3 4" key="1">
    <citation type="submission" date="2018-05" db="EMBL/GenBank/DDBJ databases">
        <authorList>
            <person name="Lanie J.A."/>
            <person name="Ng W.-L."/>
            <person name="Kazmierczak K.M."/>
            <person name="Andrzejewski T.M."/>
            <person name="Davidsen T.M."/>
            <person name="Wayne K.J."/>
            <person name="Tettelin H."/>
            <person name="Glass J.I."/>
            <person name="Rusch D."/>
            <person name="Podicherti R."/>
            <person name="Tsui H.-C.T."/>
            <person name="Winkler M.E."/>
        </authorList>
    </citation>
    <scope>NUCLEOTIDE SEQUENCE [LARGE SCALE GENOMIC DNA]</scope>
    <source>
        <strain evidence="3 4">BUT-10</strain>
    </source>
</reference>
<dbReference type="PANTHER" id="PTHR43329">
    <property type="entry name" value="EPOXIDE HYDROLASE"/>
    <property type="match status" value="1"/>
</dbReference>
<feature type="domain" description="AB hydrolase-1" evidence="2">
    <location>
        <begin position="33"/>
        <end position="313"/>
    </location>
</feature>
<dbReference type="SUPFAM" id="SSF53474">
    <property type="entry name" value="alpha/beta-Hydrolases"/>
    <property type="match status" value="1"/>
</dbReference>
<dbReference type="RefSeq" id="WP_111275799.1">
    <property type="nucleotide sequence ID" value="NZ_QFYS01000003.1"/>
</dbReference>
<dbReference type="InterPro" id="IPR000639">
    <property type="entry name" value="Epox_hydrolase-like"/>
</dbReference>
<protein>
    <submittedName>
        <fullName evidence="3">Alpha/beta hydrolase</fullName>
    </submittedName>
</protein>
<gene>
    <name evidence="3" type="ORF">DJ019_09630</name>
</gene>
<dbReference type="Gene3D" id="3.40.50.1820">
    <property type="entry name" value="alpha/beta hydrolase"/>
    <property type="match status" value="1"/>
</dbReference>
<organism evidence="3 4">
    <name type="scientific">Phenylobacterium kunshanense</name>
    <dbReference type="NCBI Taxonomy" id="1445034"/>
    <lineage>
        <taxon>Bacteria</taxon>
        <taxon>Pseudomonadati</taxon>
        <taxon>Pseudomonadota</taxon>
        <taxon>Alphaproteobacteria</taxon>
        <taxon>Caulobacterales</taxon>
        <taxon>Caulobacteraceae</taxon>
        <taxon>Phenylobacterium</taxon>
    </lineage>
</organism>
<dbReference type="OrthoDB" id="9804723at2"/>
<name>A0A328BJA2_9CAUL</name>
<dbReference type="AlphaFoldDB" id="A0A328BJA2"/>
<dbReference type="PRINTS" id="PR00412">
    <property type="entry name" value="EPOXHYDRLASE"/>
</dbReference>
<proteinExistence type="predicted"/>
<dbReference type="InterPro" id="IPR000073">
    <property type="entry name" value="AB_hydrolase_1"/>
</dbReference>
<dbReference type="GO" id="GO:0016787">
    <property type="term" value="F:hydrolase activity"/>
    <property type="evidence" value="ECO:0007669"/>
    <property type="project" value="UniProtKB-KW"/>
</dbReference>
<evidence type="ECO:0000313" key="4">
    <source>
        <dbReference type="Proteomes" id="UP000249524"/>
    </source>
</evidence>
<comment type="caution">
    <text evidence="3">The sequence shown here is derived from an EMBL/GenBank/DDBJ whole genome shotgun (WGS) entry which is preliminary data.</text>
</comment>
<keyword evidence="1 3" id="KW-0378">Hydrolase</keyword>
<sequence>MSALETMMPPVRRANVNGIELAWYEAGPREGVPIVLCHGFPELAFSWRHQIKALGDAGRWVIAPDQRGYGLSSKPSNVTDYDIDHLTGDLAALLDQLGVHKAIFVGHDWGGIVAWQMPLIHPSRVAGVIGLNTPFIPRAPADPIAIMRNRFGPDMYIVWFQNPDEPEAVLGEDTAKTMRFFMRRPAAPAATAGGGLSGEGGGSTFAFRDMLRLWDGKTGAEQLLAPDELAVFADAFREGGFFGPVSWYRNFTRNWQRAETLPTRIDNLPCLMITAELDAVLSPEMAEPMVHFIGDLETHMVRGSGHWTQQEKPDDVNRLMLDWLDRRFPK</sequence>
<evidence type="ECO:0000256" key="1">
    <source>
        <dbReference type="ARBA" id="ARBA00022801"/>
    </source>
</evidence>
<evidence type="ECO:0000313" key="3">
    <source>
        <dbReference type="EMBL" id="RAK66491.1"/>
    </source>
</evidence>